<dbReference type="VEuPathDB" id="FungiDB:ASPBRDRAFT_550755"/>
<evidence type="ECO:0000313" key="3">
    <source>
        <dbReference type="Proteomes" id="UP000184499"/>
    </source>
</evidence>
<gene>
    <name evidence="2" type="ORF">ASPBRDRAFT_550755</name>
</gene>
<dbReference type="InterPro" id="IPR053212">
    <property type="entry name" value="DHP_3-monooxygenase"/>
</dbReference>
<dbReference type="SUPFAM" id="SSF54373">
    <property type="entry name" value="FAD-linked reductases, C-terminal domain"/>
    <property type="match status" value="1"/>
</dbReference>
<evidence type="ECO:0000313" key="2">
    <source>
        <dbReference type="EMBL" id="OJJ72737.1"/>
    </source>
</evidence>
<dbReference type="PANTHER" id="PTHR47469">
    <property type="entry name" value="MONOOXYGENASE-LIKE"/>
    <property type="match status" value="1"/>
</dbReference>
<dbReference type="InterPro" id="IPR054707">
    <property type="entry name" value="DhpH_subs-bd"/>
</dbReference>
<sequence>MQGITLHQQGHSIHILEQSSLLTPASHMASVSRGPDVQTFLSRFDRVSHIPLGNPAKKKKLQSVHHSGRSKPFFRMQRLMTSSWDAFYFRGQRVIDIFEVPSTGQLAIIKESTSSSPRTTATHNTDLVLGADGPCPRTTSQLSMTDIHGVRHHTTLAAGLVPPQIWNLQRAKATEDMLDFPAPFLELLALINAPFLHLIVDYPPAEKMCLVGGRVRLLGDAVTLLRPHVAFSTNQAAVHAALMGRWLNKEGSAGMSEREWEYQVGRFGGDTLGPEHLVW</sequence>
<dbReference type="AlphaFoldDB" id="A0A1L9UM32"/>
<dbReference type="GeneID" id="93579821"/>
<dbReference type="SUPFAM" id="SSF51905">
    <property type="entry name" value="FAD/NAD(P)-binding domain"/>
    <property type="match status" value="1"/>
</dbReference>
<dbReference type="Proteomes" id="UP000184499">
    <property type="component" value="Unassembled WGS sequence"/>
</dbReference>
<dbReference type="PANTHER" id="PTHR47469:SF2">
    <property type="entry name" value="OS06G0597600 PROTEIN"/>
    <property type="match status" value="1"/>
</dbReference>
<dbReference type="STRING" id="767769.A0A1L9UM32"/>
<accession>A0A1L9UM32</accession>
<dbReference type="Pfam" id="PF22607">
    <property type="entry name" value="FAD_binding-like"/>
    <property type="match status" value="1"/>
</dbReference>
<feature type="domain" description="2,6-dihydroxypyridine 3-monooxygenase substrate binding" evidence="1">
    <location>
        <begin position="143"/>
        <end position="201"/>
    </location>
</feature>
<reference evidence="3" key="1">
    <citation type="journal article" date="2017" name="Genome Biol.">
        <title>Comparative genomics reveals high biological diversity and specific adaptations in the industrially and medically important fungal genus Aspergillus.</title>
        <authorList>
            <person name="de Vries R.P."/>
            <person name="Riley R."/>
            <person name="Wiebenga A."/>
            <person name="Aguilar-Osorio G."/>
            <person name="Amillis S."/>
            <person name="Uchima C.A."/>
            <person name="Anderluh G."/>
            <person name="Asadollahi M."/>
            <person name="Askin M."/>
            <person name="Barry K."/>
            <person name="Battaglia E."/>
            <person name="Bayram O."/>
            <person name="Benocci T."/>
            <person name="Braus-Stromeyer S.A."/>
            <person name="Caldana C."/>
            <person name="Canovas D."/>
            <person name="Cerqueira G.C."/>
            <person name="Chen F."/>
            <person name="Chen W."/>
            <person name="Choi C."/>
            <person name="Clum A."/>
            <person name="Dos Santos R.A."/>
            <person name="Damasio A.R."/>
            <person name="Diallinas G."/>
            <person name="Emri T."/>
            <person name="Fekete E."/>
            <person name="Flipphi M."/>
            <person name="Freyberg S."/>
            <person name="Gallo A."/>
            <person name="Gournas C."/>
            <person name="Habgood R."/>
            <person name="Hainaut M."/>
            <person name="Harispe M.L."/>
            <person name="Henrissat B."/>
            <person name="Hilden K.S."/>
            <person name="Hope R."/>
            <person name="Hossain A."/>
            <person name="Karabika E."/>
            <person name="Karaffa L."/>
            <person name="Karanyi Z."/>
            <person name="Krasevec N."/>
            <person name="Kuo A."/>
            <person name="Kusch H."/>
            <person name="LaButti K."/>
            <person name="Lagendijk E.L."/>
            <person name="Lapidus A."/>
            <person name="Levasseur A."/>
            <person name="Lindquist E."/>
            <person name="Lipzen A."/>
            <person name="Logrieco A.F."/>
            <person name="MacCabe A."/>
            <person name="Maekelae M.R."/>
            <person name="Malavazi I."/>
            <person name="Melin P."/>
            <person name="Meyer V."/>
            <person name="Mielnichuk N."/>
            <person name="Miskei M."/>
            <person name="Molnar A.P."/>
            <person name="Mule G."/>
            <person name="Ngan C.Y."/>
            <person name="Orejas M."/>
            <person name="Orosz E."/>
            <person name="Ouedraogo J.P."/>
            <person name="Overkamp K.M."/>
            <person name="Park H.-S."/>
            <person name="Perrone G."/>
            <person name="Piumi F."/>
            <person name="Punt P.J."/>
            <person name="Ram A.F."/>
            <person name="Ramon A."/>
            <person name="Rauscher S."/>
            <person name="Record E."/>
            <person name="Riano-Pachon D.M."/>
            <person name="Robert V."/>
            <person name="Roehrig J."/>
            <person name="Ruller R."/>
            <person name="Salamov A."/>
            <person name="Salih N.S."/>
            <person name="Samson R.A."/>
            <person name="Sandor E."/>
            <person name="Sanguinetti M."/>
            <person name="Schuetze T."/>
            <person name="Sepcic K."/>
            <person name="Shelest E."/>
            <person name="Sherlock G."/>
            <person name="Sophianopoulou V."/>
            <person name="Squina F.M."/>
            <person name="Sun H."/>
            <person name="Susca A."/>
            <person name="Todd R.B."/>
            <person name="Tsang A."/>
            <person name="Unkles S.E."/>
            <person name="van de Wiele N."/>
            <person name="van Rossen-Uffink D."/>
            <person name="Oliveira J.V."/>
            <person name="Vesth T.C."/>
            <person name="Visser J."/>
            <person name="Yu J.-H."/>
            <person name="Zhou M."/>
            <person name="Andersen M.R."/>
            <person name="Archer D.B."/>
            <person name="Baker S.E."/>
            <person name="Benoit I."/>
            <person name="Brakhage A.A."/>
            <person name="Braus G.H."/>
            <person name="Fischer R."/>
            <person name="Frisvad J.C."/>
            <person name="Goldman G.H."/>
            <person name="Houbraken J."/>
            <person name="Oakley B."/>
            <person name="Pocsi I."/>
            <person name="Scazzocchio C."/>
            <person name="Seiboth B."/>
            <person name="vanKuyk P.A."/>
            <person name="Wortman J."/>
            <person name="Dyer P.S."/>
            <person name="Grigoriev I.V."/>
        </authorList>
    </citation>
    <scope>NUCLEOTIDE SEQUENCE [LARGE SCALE GENOMIC DNA]</scope>
    <source>
        <strain evidence="3">CBS 101740 / IMI 381727 / IBT 21946</strain>
    </source>
</reference>
<name>A0A1L9UM32_ASPBC</name>
<dbReference type="OrthoDB" id="655030at2759"/>
<protein>
    <recommendedName>
        <fullName evidence="1">2,6-dihydroxypyridine 3-monooxygenase substrate binding domain-containing protein</fullName>
    </recommendedName>
</protein>
<evidence type="ECO:0000259" key="1">
    <source>
        <dbReference type="Pfam" id="PF22607"/>
    </source>
</evidence>
<keyword evidence="3" id="KW-1185">Reference proteome</keyword>
<proteinExistence type="predicted"/>
<dbReference type="EMBL" id="KV878683">
    <property type="protein sequence ID" value="OJJ72737.1"/>
    <property type="molecule type" value="Genomic_DNA"/>
</dbReference>
<dbReference type="Gene3D" id="3.30.9.60">
    <property type="match status" value="1"/>
</dbReference>
<dbReference type="InterPro" id="IPR036188">
    <property type="entry name" value="FAD/NAD-bd_sf"/>
</dbReference>
<dbReference type="RefSeq" id="XP_067479985.1">
    <property type="nucleotide sequence ID" value="XM_067627333.1"/>
</dbReference>
<organism evidence="2 3">
    <name type="scientific">Aspergillus brasiliensis (strain CBS 101740 / IMI 381727 / IBT 21946)</name>
    <dbReference type="NCBI Taxonomy" id="767769"/>
    <lineage>
        <taxon>Eukaryota</taxon>
        <taxon>Fungi</taxon>
        <taxon>Dikarya</taxon>
        <taxon>Ascomycota</taxon>
        <taxon>Pezizomycotina</taxon>
        <taxon>Eurotiomycetes</taxon>
        <taxon>Eurotiomycetidae</taxon>
        <taxon>Eurotiales</taxon>
        <taxon>Aspergillaceae</taxon>
        <taxon>Aspergillus</taxon>
        <taxon>Aspergillus subgen. Circumdati</taxon>
    </lineage>
</organism>